<dbReference type="PANTHER" id="PTHR34653">
    <property type="match status" value="1"/>
</dbReference>
<dbReference type="GO" id="GO:0009425">
    <property type="term" value="C:bacterial-type flagellum basal body"/>
    <property type="evidence" value="ECO:0007669"/>
    <property type="project" value="UniProtKB-SubCell"/>
</dbReference>
<comment type="subcellular location">
    <subcellularLocation>
        <location evidence="1 5">Bacterial flagellum basal body</location>
    </subcellularLocation>
</comment>
<accession>A0A0K6HC30</accession>
<evidence type="ECO:0000256" key="1">
    <source>
        <dbReference type="ARBA" id="ARBA00004117"/>
    </source>
</evidence>
<dbReference type="GO" id="GO:0071973">
    <property type="term" value="P:bacterial-type flagellum-dependent cell motility"/>
    <property type="evidence" value="ECO:0007669"/>
    <property type="project" value="InterPro"/>
</dbReference>
<dbReference type="Pfam" id="PF02049">
    <property type="entry name" value="FliE"/>
    <property type="match status" value="1"/>
</dbReference>
<protein>
    <recommendedName>
        <fullName evidence="3 5">Flagellar hook-basal body complex protein FliE</fullName>
    </recommendedName>
</protein>
<evidence type="ECO:0000256" key="2">
    <source>
        <dbReference type="ARBA" id="ARBA00009272"/>
    </source>
</evidence>
<evidence type="ECO:0000256" key="4">
    <source>
        <dbReference type="ARBA" id="ARBA00023143"/>
    </source>
</evidence>
<dbReference type="OrthoDB" id="8909229at2"/>
<dbReference type="InterPro" id="IPR001624">
    <property type="entry name" value="FliE"/>
</dbReference>
<dbReference type="EMBL" id="CYHB01000011">
    <property type="protein sequence ID" value="CUA88545.1"/>
    <property type="molecule type" value="Genomic_DNA"/>
</dbReference>
<keyword evidence="7" id="KW-1185">Reference proteome</keyword>
<evidence type="ECO:0000313" key="6">
    <source>
        <dbReference type="EMBL" id="CUA88545.1"/>
    </source>
</evidence>
<evidence type="ECO:0000256" key="5">
    <source>
        <dbReference type="HAMAP-Rule" id="MF_00724"/>
    </source>
</evidence>
<dbReference type="AlphaFoldDB" id="A0A0K6HC30"/>
<proteinExistence type="inferred from homology"/>
<comment type="similarity">
    <text evidence="2 5">Belongs to the FliE family.</text>
</comment>
<dbReference type="GO" id="GO:0003774">
    <property type="term" value="F:cytoskeletal motor activity"/>
    <property type="evidence" value="ECO:0007669"/>
    <property type="project" value="InterPro"/>
</dbReference>
<organism evidence="6 7">
    <name type="scientific">Pseudidiomarina woesei</name>
    <dbReference type="NCBI Taxonomy" id="1381080"/>
    <lineage>
        <taxon>Bacteria</taxon>
        <taxon>Pseudomonadati</taxon>
        <taxon>Pseudomonadota</taxon>
        <taxon>Gammaproteobacteria</taxon>
        <taxon>Alteromonadales</taxon>
        <taxon>Idiomarinaceae</taxon>
        <taxon>Pseudidiomarina</taxon>
    </lineage>
</organism>
<name>A0A0K6HC30_9GAMM</name>
<gene>
    <name evidence="5" type="primary">fliE</name>
    <name evidence="6" type="ORF">Ga0061064_2245</name>
</gene>
<sequence length="114" mass="12191">MSVPAIQTALQQMQTMKAEVAAPAAAKVNLNVQPGVEKAQNGGFAGELKNSIERINSLQQTSAATTKAFQLGDPNVSLNQVMVDKQKAGLAFDMGVQVRNKLISAYKDIMNMQV</sequence>
<dbReference type="HAMAP" id="MF_00724">
    <property type="entry name" value="FliE"/>
    <property type="match status" value="1"/>
</dbReference>
<keyword evidence="6" id="KW-0966">Cell projection</keyword>
<keyword evidence="6" id="KW-0282">Flagellum</keyword>
<reference evidence="7" key="1">
    <citation type="submission" date="2015-08" db="EMBL/GenBank/DDBJ databases">
        <authorList>
            <person name="Varghese N."/>
        </authorList>
    </citation>
    <scope>NUCLEOTIDE SEQUENCE [LARGE SCALE GENOMIC DNA]</scope>
    <source>
        <strain evidence="7">DSM 27808</strain>
    </source>
</reference>
<dbReference type="GO" id="GO:0005198">
    <property type="term" value="F:structural molecule activity"/>
    <property type="evidence" value="ECO:0007669"/>
    <property type="project" value="UniProtKB-UniRule"/>
</dbReference>
<dbReference type="RefSeq" id="WP_055439875.1">
    <property type="nucleotide sequence ID" value="NZ_CYHB01000011.1"/>
</dbReference>
<dbReference type="PRINTS" id="PR01006">
    <property type="entry name" value="FLGHOOKFLIE"/>
</dbReference>
<evidence type="ECO:0000256" key="3">
    <source>
        <dbReference type="ARBA" id="ARBA00018024"/>
    </source>
</evidence>
<dbReference type="PANTHER" id="PTHR34653:SF1">
    <property type="entry name" value="FLAGELLAR HOOK-BASAL BODY COMPLEX PROTEIN FLIE"/>
    <property type="match status" value="1"/>
</dbReference>
<keyword evidence="4 5" id="KW-0975">Bacterial flagellum</keyword>
<keyword evidence="6" id="KW-0969">Cilium</keyword>
<dbReference type="NCBIfam" id="TIGR00205">
    <property type="entry name" value="fliE"/>
    <property type="match status" value="1"/>
</dbReference>
<dbReference type="Proteomes" id="UP000182598">
    <property type="component" value="Unassembled WGS sequence"/>
</dbReference>
<evidence type="ECO:0000313" key="7">
    <source>
        <dbReference type="Proteomes" id="UP000182598"/>
    </source>
</evidence>